<name>A0ABR6MBC3_MICEC</name>
<dbReference type="RefSeq" id="WP_184683878.1">
    <property type="nucleotide sequence ID" value="NZ_JACHJC010000001.1"/>
</dbReference>
<feature type="region of interest" description="Disordered" evidence="1">
    <location>
        <begin position="36"/>
        <end position="59"/>
    </location>
</feature>
<accession>A0ABR6MBC3</accession>
<dbReference type="EMBL" id="JACHJC010000001">
    <property type="protein sequence ID" value="MBB5112678.1"/>
    <property type="molecule type" value="Genomic_DNA"/>
</dbReference>
<organism evidence="2 3">
    <name type="scientific">Micromonospora echinospora</name>
    <name type="common">Micromonospora purpurea</name>
    <dbReference type="NCBI Taxonomy" id="1877"/>
    <lineage>
        <taxon>Bacteria</taxon>
        <taxon>Bacillati</taxon>
        <taxon>Actinomycetota</taxon>
        <taxon>Actinomycetes</taxon>
        <taxon>Micromonosporales</taxon>
        <taxon>Micromonosporaceae</taxon>
        <taxon>Micromonospora</taxon>
    </lineage>
</organism>
<gene>
    <name evidence="2" type="ORF">FHU28_002517</name>
</gene>
<comment type="caution">
    <text evidence="2">The sequence shown here is derived from an EMBL/GenBank/DDBJ whole genome shotgun (WGS) entry which is preliminary data.</text>
</comment>
<reference evidence="2 3" key="1">
    <citation type="submission" date="2020-08" db="EMBL/GenBank/DDBJ databases">
        <title>Sequencing the genomes of 1000 actinobacteria strains.</title>
        <authorList>
            <person name="Klenk H.-P."/>
        </authorList>
    </citation>
    <scope>NUCLEOTIDE SEQUENCE [LARGE SCALE GENOMIC DNA]</scope>
    <source>
        <strain evidence="2 3">DSM 43036</strain>
    </source>
</reference>
<sequence length="59" mass="6402">MNACHTGGWPDTEAPQRTERATASGCSCGCAGHCRPPSADARGDRDRRQDQFDARDRVP</sequence>
<evidence type="ECO:0000256" key="1">
    <source>
        <dbReference type="SAM" id="MobiDB-lite"/>
    </source>
</evidence>
<protein>
    <submittedName>
        <fullName evidence="2">Uncharacterized protein</fullName>
    </submittedName>
</protein>
<dbReference type="GeneID" id="300293102"/>
<keyword evidence="3" id="KW-1185">Reference proteome</keyword>
<dbReference type="Proteomes" id="UP000618986">
    <property type="component" value="Unassembled WGS sequence"/>
</dbReference>
<evidence type="ECO:0000313" key="2">
    <source>
        <dbReference type="EMBL" id="MBB5112678.1"/>
    </source>
</evidence>
<evidence type="ECO:0000313" key="3">
    <source>
        <dbReference type="Proteomes" id="UP000618986"/>
    </source>
</evidence>
<proteinExistence type="predicted"/>
<feature type="compositionally biased region" description="Basic and acidic residues" evidence="1">
    <location>
        <begin position="41"/>
        <end position="59"/>
    </location>
</feature>